<dbReference type="OrthoDB" id="339151at2759"/>
<evidence type="ECO:0008006" key="8">
    <source>
        <dbReference type="Google" id="ProtNLM"/>
    </source>
</evidence>
<dbReference type="GO" id="GO:0034517">
    <property type="term" value="P:ribophagy"/>
    <property type="evidence" value="ECO:0007669"/>
    <property type="project" value="TreeGrafter"/>
</dbReference>
<name>A0A507FNM6_9FUNG</name>
<feature type="compositionally biased region" description="Gly residues" evidence="3">
    <location>
        <begin position="547"/>
        <end position="557"/>
    </location>
</feature>
<dbReference type="InterPro" id="IPR035979">
    <property type="entry name" value="RBD_domain_sf"/>
</dbReference>
<dbReference type="PROSITE" id="PS50102">
    <property type="entry name" value="RRM"/>
    <property type="match status" value="1"/>
</dbReference>
<feature type="compositionally biased region" description="Basic and acidic residues" evidence="3">
    <location>
        <begin position="430"/>
        <end position="445"/>
    </location>
</feature>
<feature type="region of interest" description="Disordered" evidence="3">
    <location>
        <begin position="217"/>
        <end position="456"/>
    </location>
</feature>
<evidence type="ECO:0000256" key="1">
    <source>
        <dbReference type="ARBA" id="ARBA00022884"/>
    </source>
</evidence>
<feature type="compositionally biased region" description="Low complexity" evidence="3">
    <location>
        <begin position="558"/>
        <end position="589"/>
    </location>
</feature>
<dbReference type="GO" id="GO:0003729">
    <property type="term" value="F:mRNA binding"/>
    <property type="evidence" value="ECO:0007669"/>
    <property type="project" value="TreeGrafter"/>
</dbReference>
<feature type="compositionally biased region" description="Low complexity" evidence="3">
    <location>
        <begin position="537"/>
        <end position="546"/>
    </location>
</feature>
<feature type="domain" description="RRM" evidence="4">
    <location>
        <begin position="461"/>
        <end position="520"/>
    </location>
</feature>
<comment type="caution">
    <text evidence="6">The sequence shown here is derived from an EMBL/GenBank/DDBJ whole genome shotgun (WGS) entry which is preliminary data.</text>
</comment>
<keyword evidence="1 2" id="KW-0694">RNA-binding</keyword>
<dbReference type="SUPFAM" id="SSF54928">
    <property type="entry name" value="RNA-binding domain, RBD"/>
    <property type="match status" value="1"/>
</dbReference>
<evidence type="ECO:0000256" key="2">
    <source>
        <dbReference type="PROSITE-ProRule" id="PRU00176"/>
    </source>
</evidence>
<feature type="domain" description="NTF2" evidence="5">
    <location>
        <begin position="45"/>
        <end position="161"/>
    </location>
</feature>
<feature type="compositionally biased region" description="Low complexity" evidence="3">
    <location>
        <begin position="217"/>
        <end position="261"/>
    </location>
</feature>
<accession>A0A507FNM6</accession>
<evidence type="ECO:0000313" key="7">
    <source>
        <dbReference type="Proteomes" id="UP000320333"/>
    </source>
</evidence>
<reference evidence="6 7" key="1">
    <citation type="journal article" date="2019" name="Sci. Rep.">
        <title>Comparative genomics of chytrid fungi reveal insights into the obligate biotrophic and pathogenic lifestyle of Synchytrium endobioticum.</title>
        <authorList>
            <person name="van de Vossenberg B.T.L.H."/>
            <person name="Warris S."/>
            <person name="Nguyen H.D.T."/>
            <person name="van Gent-Pelzer M.P.E."/>
            <person name="Joly D.L."/>
            <person name="van de Geest H.C."/>
            <person name="Bonants P.J.M."/>
            <person name="Smith D.S."/>
            <person name="Levesque C.A."/>
            <person name="van der Lee T.A.J."/>
        </authorList>
    </citation>
    <scope>NUCLEOTIDE SEQUENCE [LARGE SCALE GENOMIC DNA]</scope>
    <source>
        <strain evidence="6 7">CBS 675.73</strain>
    </source>
</reference>
<dbReference type="Pfam" id="PF02136">
    <property type="entry name" value="NTF2"/>
    <property type="match status" value="1"/>
</dbReference>
<dbReference type="AlphaFoldDB" id="A0A507FNM6"/>
<feature type="region of interest" description="Disordered" evidence="3">
    <location>
        <begin position="519"/>
        <end position="589"/>
    </location>
</feature>
<dbReference type="Gene3D" id="3.10.450.50">
    <property type="match status" value="1"/>
</dbReference>
<dbReference type="InterPro" id="IPR012677">
    <property type="entry name" value="Nucleotide-bd_a/b_plait_sf"/>
</dbReference>
<dbReference type="GO" id="GO:0016579">
    <property type="term" value="P:protein deubiquitination"/>
    <property type="evidence" value="ECO:0007669"/>
    <property type="project" value="TreeGrafter"/>
</dbReference>
<dbReference type="GO" id="GO:1990861">
    <property type="term" value="C:Ubp3-Bre5 deubiquitination complex"/>
    <property type="evidence" value="ECO:0007669"/>
    <property type="project" value="TreeGrafter"/>
</dbReference>
<dbReference type="InterPro" id="IPR000504">
    <property type="entry name" value="RRM_dom"/>
</dbReference>
<dbReference type="PANTHER" id="PTHR10693">
    <property type="entry name" value="RAS GTPASE-ACTIVATING PROTEIN-BINDING PROTEIN"/>
    <property type="match status" value="1"/>
</dbReference>
<gene>
    <name evidence="6" type="ORF">CcCBS67573_g00813</name>
</gene>
<dbReference type="InterPro" id="IPR018222">
    <property type="entry name" value="Nuclear_transport_factor_2_euk"/>
</dbReference>
<proteinExistence type="predicted"/>
<keyword evidence="7" id="KW-1185">Reference proteome</keyword>
<dbReference type="Proteomes" id="UP000320333">
    <property type="component" value="Unassembled WGS sequence"/>
</dbReference>
<evidence type="ECO:0000256" key="3">
    <source>
        <dbReference type="SAM" id="MobiDB-lite"/>
    </source>
</evidence>
<evidence type="ECO:0000259" key="4">
    <source>
        <dbReference type="PROSITE" id="PS50102"/>
    </source>
</evidence>
<protein>
    <recommendedName>
        <fullName evidence="8">NTF2 domain-containing protein</fullName>
    </recommendedName>
</protein>
<dbReference type="GO" id="GO:1990904">
    <property type="term" value="C:ribonucleoprotein complex"/>
    <property type="evidence" value="ECO:0007669"/>
    <property type="project" value="TreeGrafter"/>
</dbReference>
<dbReference type="InterPro" id="IPR039539">
    <property type="entry name" value="Ras_GTPase_bind_prot"/>
</dbReference>
<dbReference type="CDD" id="cd00780">
    <property type="entry name" value="NTF2"/>
    <property type="match status" value="1"/>
</dbReference>
<dbReference type="FunFam" id="3.10.450.50:FF:000003">
    <property type="entry name" value="Nuclear transport factor 2 family protein"/>
    <property type="match status" value="1"/>
</dbReference>
<evidence type="ECO:0000313" key="6">
    <source>
        <dbReference type="EMBL" id="TPX77904.1"/>
    </source>
</evidence>
<feature type="compositionally biased region" description="Low complexity" evidence="3">
    <location>
        <begin position="268"/>
        <end position="286"/>
    </location>
</feature>
<dbReference type="InterPro" id="IPR032710">
    <property type="entry name" value="NTF2-like_dom_sf"/>
</dbReference>
<evidence type="ECO:0000259" key="5">
    <source>
        <dbReference type="PROSITE" id="PS50177"/>
    </source>
</evidence>
<dbReference type="CDD" id="cd00590">
    <property type="entry name" value="RRM_SF"/>
    <property type="match status" value="1"/>
</dbReference>
<dbReference type="EMBL" id="QEAP01000012">
    <property type="protein sequence ID" value="TPX77904.1"/>
    <property type="molecule type" value="Genomic_DNA"/>
</dbReference>
<dbReference type="PROSITE" id="PS50177">
    <property type="entry name" value="NTF2_DOMAIN"/>
    <property type="match status" value="1"/>
</dbReference>
<dbReference type="PANTHER" id="PTHR10693:SF20">
    <property type="entry name" value="AT27578P"/>
    <property type="match status" value="1"/>
</dbReference>
<feature type="compositionally biased region" description="Polar residues" evidence="3">
    <location>
        <begin position="319"/>
        <end position="330"/>
    </location>
</feature>
<dbReference type="Pfam" id="PF00076">
    <property type="entry name" value="RRM_1"/>
    <property type="match status" value="1"/>
</dbReference>
<organism evidence="6 7">
    <name type="scientific">Chytriomyces confervae</name>
    <dbReference type="NCBI Taxonomy" id="246404"/>
    <lineage>
        <taxon>Eukaryota</taxon>
        <taxon>Fungi</taxon>
        <taxon>Fungi incertae sedis</taxon>
        <taxon>Chytridiomycota</taxon>
        <taxon>Chytridiomycota incertae sedis</taxon>
        <taxon>Chytridiomycetes</taxon>
        <taxon>Chytridiales</taxon>
        <taxon>Chytriomycetaceae</taxon>
        <taxon>Chytriomyces</taxon>
    </lineage>
</organism>
<dbReference type="GO" id="GO:0005829">
    <property type="term" value="C:cytosol"/>
    <property type="evidence" value="ECO:0007669"/>
    <property type="project" value="TreeGrafter"/>
</dbReference>
<dbReference type="STRING" id="246404.A0A507FNM6"/>
<dbReference type="InterPro" id="IPR002075">
    <property type="entry name" value="NTF2_dom"/>
</dbReference>
<dbReference type="SMART" id="SM00360">
    <property type="entry name" value="RRM"/>
    <property type="match status" value="1"/>
</dbReference>
<dbReference type="SUPFAM" id="SSF54427">
    <property type="entry name" value="NTF2-like"/>
    <property type="match status" value="1"/>
</dbReference>
<dbReference type="Gene3D" id="3.30.70.330">
    <property type="match status" value="1"/>
</dbReference>
<feature type="compositionally biased region" description="Low complexity" evidence="3">
    <location>
        <begin position="342"/>
        <end position="355"/>
    </location>
</feature>
<sequence>MTQHPSLNADNHAAALAHASGAISQDSKQATAATPALPAVNAYAVGWLFVQEYYTFLNKNPTKLHCFYNSKSSFLHGTEGDSLDTQEGVKAIQARILELDFQDCKVLVSHVDSQKSFGGCIVTMVLGEMSNRGGESHKFCQCFVLAEQPSGYFVYNDMFRFLKEDIQEEYDEPVDPMSENEHYHSLNQQQILQQSYHSNQLEASIPAVPVAATIATPPPAAQRARSPSPAKKQPTPTPAAASVVTAPVAEAAPARARTPSPAKKEAAKPSPAAPAAAPLAKAPTTPAKKEDEVVGSWAESVPTPPTTAGTIKPVDVPSSAVQATSPTRNGNGKKKPAVSKEPSSASLPPAVAAAPAQPPKPTTWAGLAAASLPPSDKPAPMSSKPSSDNLKSRPVSQPGVKANGSSVATPMVIKKVPNHPQVPPANEQVDDFREVQRGRGGDRRTGPSSGNRNFKEPESYSRSIFFMIPDGVDEETIREVFTRLAGPVVEVTIPKNKPLCFVEFEDAAIAQSAIGKPVQIGGKTITPEPRKPKPQTGYQGQQYQGQGQRGGYQGNRGGYNSQRGGNGGSRQQNGQQQQHQNKGNAAVTV</sequence>